<evidence type="ECO:0000313" key="16">
    <source>
        <dbReference type="EMBL" id="OCX75407.1"/>
    </source>
</evidence>
<comment type="function">
    <text evidence="12">Part of the ABC transporter FtsEX involved in cellular division.</text>
</comment>
<evidence type="ECO:0000256" key="2">
    <source>
        <dbReference type="ARBA" id="ARBA00007379"/>
    </source>
</evidence>
<evidence type="ECO:0000256" key="1">
    <source>
        <dbReference type="ARBA" id="ARBA00004429"/>
    </source>
</evidence>
<evidence type="ECO:0000313" key="17">
    <source>
        <dbReference type="EMBL" id="OCX76791.1"/>
    </source>
</evidence>
<evidence type="ECO:0000256" key="5">
    <source>
        <dbReference type="ARBA" id="ARBA00022475"/>
    </source>
</evidence>
<comment type="subunit">
    <text evidence="3">Forms a membrane-associated complex with FtsE.</text>
</comment>
<dbReference type="PANTHER" id="PTHR47755:SF1">
    <property type="entry name" value="CELL DIVISION PROTEIN FTSX"/>
    <property type="match status" value="1"/>
</dbReference>
<dbReference type="GO" id="GO:0032153">
    <property type="term" value="C:cell division site"/>
    <property type="evidence" value="ECO:0007669"/>
    <property type="project" value="TreeGrafter"/>
</dbReference>
<keyword evidence="9 13" id="KW-1133">Transmembrane helix</keyword>
<name>A0A1C2ILE9_ACITH</name>
<dbReference type="PANTHER" id="PTHR47755">
    <property type="entry name" value="CELL DIVISION PROTEIN FTSX"/>
    <property type="match status" value="1"/>
</dbReference>
<evidence type="ECO:0000313" key="18">
    <source>
        <dbReference type="Proteomes" id="UP000094893"/>
    </source>
</evidence>
<feature type="domain" description="ABC3 transporter permease C-terminal" evidence="14">
    <location>
        <begin position="178"/>
        <end position="287"/>
    </location>
</feature>
<dbReference type="InterPro" id="IPR047590">
    <property type="entry name" value="FtsX_proteobact-type"/>
</dbReference>
<dbReference type="GO" id="GO:0051301">
    <property type="term" value="P:cell division"/>
    <property type="evidence" value="ECO:0007669"/>
    <property type="project" value="UniProtKB-KW"/>
</dbReference>
<dbReference type="Proteomes" id="UP000094893">
    <property type="component" value="Unassembled WGS sequence"/>
</dbReference>
<dbReference type="Gene3D" id="3.30.70.3040">
    <property type="match status" value="1"/>
</dbReference>
<evidence type="ECO:0000256" key="13">
    <source>
        <dbReference type="SAM" id="Phobius"/>
    </source>
</evidence>
<keyword evidence="5 12" id="KW-1003">Cell membrane</keyword>
<keyword evidence="11 12" id="KW-0131">Cell cycle</keyword>
<proteinExistence type="inferred from homology"/>
<keyword evidence="6 12" id="KW-0997">Cell inner membrane</keyword>
<evidence type="ECO:0000256" key="3">
    <source>
        <dbReference type="ARBA" id="ARBA00011160"/>
    </source>
</evidence>
<accession>A0A1C2ILE9</accession>
<dbReference type="Proteomes" id="UP000095008">
    <property type="component" value="Unassembled WGS sequence"/>
</dbReference>
<evidence type="ECO:0000259" key="14">
    <source>
        <dbReference type="Pfam" id="PF02687"/>
    </source>
</evidence>
<dbReference type="Pfam" id="PF02687">
    <property type="entry name" value="FtsX"/>
    <property type="match status" value="1"/>
</dbReference>
<keyword evidence="19" id="KW-1185">Reference proteome</keyword>
<comment type="similarity">
    <text evidence="2 12">Belongs to the ABC-4 integral membrane protein family. FtsX subfamily.</text>
</comment>
<evidence type="ECO:0000259" key="15">
    <source>
        <dbReference type="Pfam" id="PF18075"/>
    </source>
</evidence>
<feature type="transmembrane region" description="Helical" evidence="13">
    <location>
        <begin position="175"/>
        <end position="195"/>
    </location>
</feature>
<evidence type="ECO:0000256" key="8">
    <source>
        <dbReference type="ARBA" id="ARBA00022692"/>
    </source>
</evidence>
<comment type="subcellular location">
    <subcellularLocation>
        <location evidence="1">Cell inner membrane</location>
        <topology evidence="1">Multi-pass membrane protein</topology>
    </subcellularLocation>
</comment>
<evidence type="ECO:0000313" key="19">
    <source>
        <dbReference type="Proteomes" id="UP000095008"/>
    </source>
</evidence>
<dbReference type="STRING" id="930.GCA_002079865_03667"/>
<evidence type="ECO:0000256" key="4">
    <source>
        <dbReference type="ARBA" id="ARBA00021907"/>
    </source>
</evidence>
<feature type="domain" description="FtsX extracellular" evidence="15">
    <location>
        <begin position="61"/>
        <end position="152"/>
    </location>
</feature>
<evidence type="ECO:0000256" key="6">
    <source>
        <dbReference type="ARBA" id="ARBA00022519"/>
    </source>
</evidence>
<dbReference type="InterPro" id="IPR004513">
    <property type="entry name" value="FtsX"/>
</dbReference>
<evidence type="ECO:0000256" key="9">
    <source>
        <dbReference type="ARBA" id="ARBA00022989"/>
    </source>
</evidence>
<dbReference type="EMBL" id="LWRY01000015">
    <property type="protein sequence ID" value="OCX75407.1"/>
    <property type="molecule type" value="Genomic_DNA"/>
</dbReference>
<keyword evidence="8 13" id="KW-0812">Transmembrane</keyword>
<evidence type="ECO:0000256" key="7">
    <source>
        <dbReference type="ARBA" id="ARBA00022618"/>
    </source>
</evidence>
<feature type="transmembrane region" description="Helical" evidence="13">
    <location>
        <begin position="23"/>
        <end position="46"/>
    </location>
</feature>
<dbReference type="EMBL" id="LWSA01000018">
    <property type="protein sequence ID" value="OCX76791.1"/>
    <property type="molecule type" value="Genomic_DNA"/>
</dbReference>
<feature type="transmembrane region" description="Helical" evidence="13">
    <location>
        <begin position="223"/>
        <end position="249"/>
    </location>
</feature>
<dbReference type="eggNOG" id="COG2177">
    <property type="taxonomic scope" value="Bacteria"/>
</dbReference>
<dbReference type="GO" id="GO:0005886">
    <property type="term" value="C:plasma membrane"/>
    <property type="evidence" value="ECO:0007669"/>
    <property type="project" value="UniProtKB-SubCell"/>
</dbReference>
<dbReference type="InterPro" id="IPR040690">
    <property type="entry name" value="FtsX_ECD"/>
</dbReference>
<dbReference type="AlphaFoldDB" id="A0A1C2ILE9"/>
<dbReference type="NCBIfam" id="TIGR00439">
    <property type="entry name" value="FtsX_Gneg"/>
    <property type="match status" value="1"/>
</dbReference>
<organism evidence="17 18">
    <name type="scientific">Acidithiobacillus thiooxidans</name>
    <name type="common">Thiobacillus thiooxidans</name>
    <dbReference type="NCBI Taxonomy" id="930"/>
    <lineage>
        <taxon>Bacteria</taxon>
        <taxon>Pseudomonadati</taxon>
        <taxon>Pseudomonadota</taxon>
        <taxon>Acidithiobacillia</taxon>
        <taxon>Acidithiobacillales</taxon>
        <taxon>Acidithiobacillaceae</taxon>
        <taxon>Acidithiobacillus</taxon>
    </lineage>
</organism>
<evidence type="ECO:0000256" key="11">
    <source>
        <dbReference type="ARBA" id="ARBA00023306"/>
    </source>
</evidence>
<dbReference type="PIRSF" id="PIRSF003097">
    <property type="entry name" value="FtsX"/>
    <property type="match status" value="1"/>
</dbReference>
<protein>
    <recommendedName>
        <fullName evidence="4 12">Cell division protein FtsX</fullName>
    </recommendedName>
</protein>
<keyword evidence="7 12" id="KW-0132">Cell division</keyword>
<dbReference type="RefSeq" id="WP_024892916.1">
    <property type="nucleotide sequence ID" value="NZ_LWRY01000015.1"/>
</dbReference>
<sequence>MSALHIRREAAQNAVNTLLKQPLATLMTIFALAIVLALPVGLFAALNNLQQLLGQWRDQAQISLFLHQDATEQDIQQLQKQLQGSTGVVNVRYVGKEAALKTFEKNAGMTAAIKILGENPLPASFIVELNPLSESPAALQAQVQEWARQPGVASAQSDLHWVARLQAILALGKRAVWILAIMLAVGAILVMGNTIRLHIAQRRDEIDIASLVGATRAFIRRPFLYQGLIQGAIAGILAWIIIAITIAILQGPVDRLATLYGTRFQLLGLTGLEGLILIIISAILGWLGSRLAVGQHLDHTFS</sequence>
<feature type="transmembrane region" description="Helical" evidence="13">
    <location>
        <begin position="264"/>
        <end position="287"/>
    </location>
</feature>
<gene>
    <name evidence="16" type="ORF">A6M23_02615</name>
    <name evidence="17" type="ORF">A6P07_01710</name>
</gene>
<dbReference type="InterPro" id="IPR003838">
    <property type="entry name" value="ABC3_permease_C"/>
</dbReference>
<evidence type="ECO:0000256" key="10">
    <source>
        <dbReference type="ARBA" id="ARBA00023136"/>
    </source>
</evidence>
<reference evidence="17 18" key="1">
    <citation type="journal article" date="2016" name="Int. J. Mol. Sci.">
        <title>Comparative genomics of the extreme acidophile Acidithiobacillus thiooxidans reveals intraspecific divergence and niche adaptation.</title>
        <authorList>
            <person name="Zhang X."/>
            <person name="Feng X."/>
            <person name="Tao J."/>
            <person name="Ma L."/>
            <person name="Xiao Y."/>
            <person name="Liang Y."/>
            <person name="Liu X."/>
            <person name="Yin H."/>
        </authorList>
    </citation>
    <scope>NUCLEOTIDE SEQUENCE [LARGE SCALE GENOMIC DNA]</scope>
    <source>
        <strain evidence="17 18">A02</strain>
        <strain evidence="16">DXS-W</strain>
    </source>
</reference>
<keyword evidence="10 12" id="KW-0472">Membrane</keyword>
<dbReference type="Pfam" id="PF18075">
    <property type="entry name" value="FtsX_ECD"/>
    <property type="match status" value="1"/>
</dbReference>
<evidence type="ECO:0000256" key="12">
    <source>
        <dbReference type="PIRNR" id="PIRNR003097"/>
    </source>
</evidence>
<comment type="caution">
    <text evidence="17">The sequence shown here is derived from an EMBL/GenBank/DDBJ whole genome shotgun (WGS) entry which is preliminary data.</text>
</comment>